<evidence type="ECO:0000313" key="1">
    <source>
        <dbReference type="Proteomes" id="UP000887576"/>
    </source>
</evidence>
<sequence>MAAVTNVSSDLIWEVVKNDHCFIKKQVNCRETFSKDPYNLMGINSRMYSGFGNYSGLQLTAKDGEIVANTRNGEQKNHPNKAVTTEFFPRSKRTVRNVTGIVKKQHPGLELAAQLRTAQRVKPLLPRRKLNQLHRVRELESALRHIQHECCCFFVGAETDIKVFHASVNYPLPLAFETTTNSSVESRHLESWNSSGFLTIQIQSLTAQELGYLACICVQCVKPVFDIFELKFETDLTAALIEDSGETHLVVHGYPMDQLTIQIVRLTDNATETEAVSEDKMFFFNDSLIFKYQRDLSHFFAKYFTIFVQECVLFYQRESSSSGDSNPDVVSRKKRRLVFGGDRCFGVAGPGIAGFGFKNTFEAQIAEKRMGTEAESLEKHGSNRGDEHPTGRLLGIVEFELHRPTRGPHRQKLVANQGENRKRRVWRSVPGGLGPNGPHCGGGDEDAVWGPTGLRIGQRSGVAEPTGPSEHRQTVRRLSVGHTDRVGHGNDESRRFEDLRPRTDAEMRQLFAISRAAAANRVAEHFSPSRRRNCLVQGESDAKVCNAAFRKPISVKISDFGMSRRLYSDGEYYKMQNGKTVLPVRWLPPECLSSGKFTHQSDVWSFGMVLFEIFSYGGVPFGDLSNSEVLTAVVSGMKPTLPSSFPEPINNLISQCWRNNPEERITAQEALNRLQIIQ</sequence>
<accession>A0AC34QPK4</accession>
<dbReference type="WBParaSite" id="JU765_v2.g18204.t1">
    <property type="protein sequence ID" value="JU765_v2.g18204.t1"/>
    <property type="gene ID" value="JU765_v2.g18204"/>
</dbReference>
<evidence type="ECO:0000313" key="2">
    <source>
        <dbReference type="WBParaSite" id="JU765_v2.g18204.t1"/>
    </source>
</evidence>
<dbReference type="Proteomes" id="UP000887576">
    <property type="component" value="Unplaced"/>
</dbReference>
<proteinExistence type="predicted"/>
<name>A0AC34QPK4_9BILA</name>
<organism evidence="1 2">
    <name type="scientific">Panagrolaimus sp. JU765</name>
    <dbReference type="NCBI Taxonomy" id="591449"/>
    <lineage>
        <taxon>Eukaryota</taxon>
        <taxon>Metazoa</taxon>
        <taxon>Ecdysozoa</taxon>
        <taxon>Nematoda</taxon>
        <taxon>Chromadorea</taxon>
        <taxon>Rhabditida</taxon>
        <taxon>Tylenchina</taxon>
        <taxon>Panagrolaimomorpha</taxon>
        <taxon>Panagrolaimoidea</taxon>
        <taxon>Panagrolaimidae</taxon>
        <taxon>Panagrolaimus</taxon>
    </lineage>
</organism>
<protein>
    <submittedName>
        <fullName evidence="2">Protein kinase domain-containing protein</fullName>
    </submittedName>
</protein>
<reference evidence="2" key="1">
    <citation type="submission" date="2022-11" db="UniProtKB">
        <authorList>
            <consortium name="WormBaseParasite"/>
        </authorList>
    </citation>
    <scope>IDENTIFICATION</scope>
</reference>